<evidence type="ECO:0000256" key="7">
    <source>
        <dbReference type="ARBA" id="ARBA00023004"/>
    </source>
</evidence>
<feature type="compositionally biased region" description="Polar residues" evidence="11">
    <location>
        <begin position="93"/>
        <end position="107"/>
    </location>
</feature>
<keyword evidence="9" id="KW-0472">Membrane</keyword>
<evidence type="ECO:0000256" key="2">
    <source>
        <dbReference type="ARBA" id="ARBA00007255"/>
    </source>
</evidence>
<evidence type="ECO:0000256" key="4">
    <source>
        <dbReference type="ARBA" id="ARBA00022617"/>
    </source>
</evidence>
<evidence type="ECO:0000256" key="5">
    <source>
        <dbReference type="ARBA" id="ARBA00022723"/>
    </source>
</evidence>
<dbReference type="GO" id="GO:0009235">
    <property type="term" value="P:cobalamin metabolic process"/>
    <property type="evidence" value="ECO:0007669"/>
    <property type="project" value="InterPro"/>
</dbReference>
<dbReference type="Pfam" id="PF01265">
    <property type="entry name" value="Cyto_heme_lyase"/>
    <property type="match status" value="1"/>
</dbReference>
<dbReference type="InterPro" id="IPR019362">
    <property type="entry name" value="MMADHC"/>
</dbReference>
<feature type="region of interest" description="Disordered" evidence="11">
    <location>
        <begin position="65"/>
        <end position="107"/>
    </location>
</feature>
<keyword evidence="6" id="KW-0999">Mitochondrion inner membrane</keyword>
<dbReference type="PANTHER" id="PTHR12743">
    <property type="entry name" value="CYTOCHROME C1 HEME LYASE"/>
    <property type="match status" value="1"/>
</dbReference>
<evidence type="ECO:0000256" key="9">
    <source>
        <dbReference type="ARBA" id="ARBA00023136"/>
    </source>
</evidence>
<dbReference type="AlphaFoldDB" id="A0AAV8UI77"/>
<comment type="caution">
    <text evidence="12">The sequence shown here is derived from an EMBL/GenBank/DDBJ whole genome shotgun (WGS) entry which is preliminary data.</text>
</comment>
<dbReference type="GO" id="GO:0005743">
    <property type="term" value="C:mitochondrial inner membrane"/>
    <property type="evidence" value="ECO:0007669"/>
    <property type="project" value="UniProtKB-SubCell"/>
</dbReference>
<dbReference type="EC" id="4.4.1.17" evidence="3"/>
<evidence type="ECO:0000256" key="11">
    <source>
        <dbReference type="SAM" id="MobiDB-lite"/>
    </source>
</evidence>
<dbReference type="GO" id="GO:0004408">
    <property type="term" value="F:holocytochrome-c synthase activity"/>
    <property type="evidence" value="ECO:0007669"/>
    <property type="project" value="UniProtKB-EC"/>
</dbReference>
<keyword evidence="4" id="KW-0349">Heme</keyword>
<evidence type="ECO:0000256" key="1">
    <source>
        <dbReference type="ARBA" id="ARBA00004273"/>
    </source>
</evidence>
<feature type="region of interest" description="Disordered" evidence="11">
    <location>
        <begin position="396"/>
        <end position="446"/>
    </location>
</feature>
<dbReference type="PROSITE" id="PS00821">
    <property type="entry name" value="CYTO_HEME_LYASE_1"/>
    <property type="match status" value="1"/>
</dbReference>
<keyword evidence="8" id="KW-0496">Mitochondrion</keyword>
<organism evidence="12 13">
    <name type="scientific">Rhodosorus marinus</name>
    <dbReference type="NCBI Taxonomy" id="101924"/>
    <lineage>
        <taxon>Eukaryota</taxon>
        <taxon>Rhodophyta</taxon>
        <taxon>Stylonematophyceae</taxon>
        <taxon>Stylonematales</taxon>
        <taxon>Stylonemataceae</taxon>
        <taxon>Rhodosorus</taxon>
    </lineage>
</organism>
<dbReference type="PROSITE" id="PS00822">
    <property type="entry name" value="CYTO_HEME_LYASE_2"/>
    <property type="match status" value="1"/>
</dbReference>
<gene>
    <name evidence="12" type="ORF">NDN08_000074</name>
</gene>
<dbReference type="Proteomes" id="UP001157974">
    <property type="component" value="Unassembled WGS sequence"/>
</dbReference>
<evidence type="ECO:0000256" key="3">
    <source>
        <dbReference type="ARBA" id="ARBA00012218"/>
    </source>
</evidence>
<feature type="compositionally biased region" description="Polar residues" evidence="11">
    <location>
        <begin position="415"/>
        <end position="433"/>
    </location>
</feature>
<feature type="compositionally biased region" description="Basic and acidic residues" evidence="11">
    <location>
        <begin position="23"/>
        <end position="47"/>
    </location>
</feature>
<proteinExistence type="inferred from homology"/>
<evidence type="ECO:0000256" key="6">
    <source>
        <dbReference type="ARBA" id="ARBA00022792"/>
    </source>
</evidence>
<accession>A0AAV8UI77</accession>
<comment type="subcellular location">
    <subcellularLocation>
        <location evidence="1">Mitochondrion inner membrane</location>
    </subcellularLocation>
</comment>
<dbReference type="EMBL" id="JAMWBK010000013">
    <property type="protein sequence ID" value="KAJ8900773.1"/>
    <property type="molecule type" value="Genomic_DNA"/>
</dbReference>
<evidence type="ECO:0000313" key="13">
    <source>
        <dbReference type="Proteomes" id="UP001157974"/>
    </source>
</evidence>
<dbReference type="Pfam" id="PF10229">
    <property type="entry name" value="MMADHC"/>
    <property type="match status" value="1"/>
</dbReference>
<comment type="similarity">
    <text evidence="2">Belongs to the cytochrome c-type heme lyase family.</text>
</comment>
<protein>
    <recommendedName>
        <fullName evidence="3">holocytochrome-c synthase</fullName>
        <ecNumber evidence="3">4.4.1.17</ecNumber>
    </recommendedName>
</protein>
<sequence>MGNSGSVEVKDKAPSCPMGFGDEEGKNETIKAENESGDKCPVDHKNMTKDEIKKKMYDVYGQEIDPRNRMPVHGNELPSPGQKQRLSVERDQSTIPKSGSDGTWTYPSPQQFFNALNRKGKAGDVVEDDMETVVQIHNKMNEKTWKEVLKWENHRHCECEDIKLKKFVGRPSELSPTARMNTWMGHDAPFDRHDWTVDRCGKDVRYIIDYYYKDVQEDAGKDAERIHVHVRPALDSFESAYDRFMMKFSPPIWKPPSPGTTDNLTDASGDMLKESLTELRKQVSSNDLDEEEFLALSSLTSEKIRQISEEVGKKCDGLRQSLEACEGEECEQVSVAANYCAASTICATQAESFMKAMTDDDNAGVAYERMTGCLERFHIMAQRVMAHHAGLVKIGPEQGGVSDSNAQPAAASASEGKTQSQNPLKTDFSSGTAVNDAPAQPLRKDDESLRKAALLSETLVTLELPNSKSGGPLSEQDRSRSKLVIQMRPPFHCATWLDRKTSRALLDLLALRFEGGLNGSDGARGRLSPCLEDILERWVLDRPWMGSRVVVETTSSQSFEDFEYSAVFVPRTMLRELRHVFAGVDFADGQTIAVLTCQKASVPLTNWGDEEAAEKDRLLERFLEWAKDLRSKLKAKGFWSDFTDPCTGLPYNGDSTGSIYPDVDGFERLLHYSVDGSMGCRIMSHPKWRFSSYPATFFTTAPPEELIGSLKLTNGL</sequence>
<evidence type="ECO:0000313" key="12">
    <source>
        <dbReference type="EMBL" id="KAJ8900773.1"/>
    </source>
</evidence>
<name>A0AAV8UI77_9RHOD</name>
<keyword evidence="13" id="KW-1185">Reference proteome</keyword>
<keyword evidence="5" id="KW-0479">Metal-binding</keyword>
<dbReference type="InterPro" id="IPR000511">
    <property type="entry name" value="Holocyt_c/c1_synthase"/>
</dbReference>
<feature type="region of interest" description="Disordered" evidence="11">
    <location>
        <begin position="1"/>
        <end position="47"/>
    </location>
</feature>
<evidence type="ECO:0000256" key="8">
    <source>
        <dbReference type="ARBA" id="ARBA00023128"/>
    </source>
</evidence>
<evidence type="ECO:0000256" key="10">
    <source>
        <dbReference type="ARBA" id="ARBA00023239"/>
    </source>
</evidence>
<keyword evidence="10" id="KW-0456">Lyase</keyword>
<dbReference type="PANTHER" id="PTHR12743:SF8">
    <property type="entry name" value="PROTEIN HRI1"/>
    <property type="match status" value="1"/>
</dbReference>
<keyword evidence="7" id="KW-0408">Iron</keyword>
<dbReference type="GO" id="GO:0046872">
    <property type="term" value="F:metal ion binding"/>
    <property type="evidence" value="ECO:0007669"/>
    <property type="project" value="UniProtKB-KW"/>
</dbReference>
<reference evidence="12 13" key="1">
    <citation type="journal article" date="2023" name="Nat. Commun.">
        <title>Origin of minicircular mitochondrial genomes in red algae.</title>
        <authorList>
            <person name="Lee Y."/>
            <person name="Cho C.H."/>
            <person name="Lee Y.M."/>
            <person name="Park S.I."/>
            <person name="Yang J.H."/>
            <person name="West J.A."/>
            <person name="Bhattacharya D."/>
            <person name="Yoon H.S."/>
        </authorList>
    </citation>
    <scope>NUCLEOTIDE SEQUENCE [LARGE SCALE GENOMIC DNA]</scope>
    <source>
        <strain evidence="12 13">CCMP1338</strain>
        <tissue evidence="12">Whole cell</tissue>
    </source>
</reference>